<dbReference type="Pfam" id="PF13304">
    <property type="entry name" value="AAA_21"/>
    <property type="match status" value="1"/>
</dbReference>
<dbReference type="InterPro" id="IPR051396">
    <property type="entry name" value="Bact_Antivir_Def_Nuclease"/>
</dbReference>
<dbReference type="SMART" id="SM00382">
    <property type="entry name" value="AAA"/>
    <property type="match status" value="1"/>
</dbReference>
<dbReference type="InterPro" id="IPR003959">
    <property type="entry name" value="ATPase_AAA_core"/>
</dbReference>
<dbReference type="RefSeq" id="WP_092725074.1">
    <property type="nucleotide sequence ID" value="NZ_FNGW01000003.1"/>
</dbReference>
<dbReference type="PANTHER" id="PTHR43581">
    <property type="entry name" value="ATP/GTP PHOSPHATASE"/>
    <property type="match status" value="1"/>
</dbReference>
<dbReference type="Proteomes" id="UP000199068">
    <property type="component" value="Unassembled WGS sequence"/>
</dbReference>
<evidence type="ECO:0000259" key="1">
    <source>
        <dbReference type="SMART" id="SM00382"/>
    </source>
</evidence>
<dbReference type="AlphaFoldDB" id="A0A1G9MX22"/>
<keyword evidence="3" id="KW-1185">Reference proteome</keyword>
<dbReference type="STRING" id="1121325.SAMN04515677_103387"/>
<proteinExistence type="predicted"/>
<accession>A0A1G9MX22</accession>
<dbReference type="GO" id="GO:0016887">
    <property type="term" value="F:ATP hydrolysis activity"/>
    <property type="evidence" value="ECO:0007669"/>
    <property type="project" value="InterPro"/>
</dbReference>
<sequence length="347" mass="40091">MNYLSYLNIKHFKGIENLELKDLSNVNIIVGNNNTGKTSLLEAISLLQSQNSLKTILKHISRRDSAYLSKFELFLELFPKQQDELKSIHINSIINNKSRELVLKGSLSNDLELDSVCLKDYNQKSFKGTISVKLNEESITKKKIELKENQSVIENSSYDIIKIIYITPYDHFKDGLINKTIENIELSEKLKIIELLKKFDENILDFKVVTKNSKNNIQRTYIHHKINGEMPLFSFGDSIKKVLTLASAVINAKQGILLVDEIETAIHKNMMIEVFKWFIEFCKEYEVQLVCTTHSLEVIDGIIMSMDEEIDDLSCFRIETYDNNVYSTKFSGNRLKDIRTFLGQDVR</sequence>
<dbReference type="GO" id="GO:0005524">
    <property type="term" value="F:ATP binding"/>
    <property type="evidence" value="ECO:0007669"/>
    <property type="project" value="InterPro"/>
</dbReference>
<dbReference type="InterPro" id="IPR003593">
    <property type="entry name" value="AAA+_ATPase"/>
</dbReference>
<protein>
    <submittedName>
        <fullName evidence="2">ATPase/GTPase, AAA15 family</fullName>
    </submittedName>
</protein>
<organism evidence="2 3">
    <name type="scientific">Romboutsia lituseburensis DSM 797</name>
    <dbReference type="NCBI Taxonomy" id="1121325"/>
    <lineage>
        <taxon>Bacteria</taxon>
        <taxon>Bacillati</taxon>
        <taxon>Bacillota</taxon>
        <taxon>Clostridia</taxon>
        <taxon>Peptostreptococcales</taxon>
        <taxon>Peptostreptococcaceae</taxon>
        <taxon>Romboutsia</taxon>
    </lineage>
</organism>
<evidence type="ECO:0000313" key="3">
    <source>
        <dbReference type="Proteomes" id="UP000199068"/>
    </source>
</evidence>
<feature type="domain" description="AAA+ ATPase" evidence="1">
    <location>
        <begin position="23"/>
        <end position="324"/>
    </location>
</feature>
<dbReference type="PANTHER" id="PTHR43581:SF4">
    <property type="entry name" value="ATP_GTP PHOSPHATASE"/>
    <property type="match status" value="1"/>
</dbReference>
<name>A0A1G9MX22_9FIRM</name>
<dbReference type="SUPFAM" id="SSF52540">
    <property type="entry name" value="P-loop containing nucleoside triphosphate hydrolases"/>
    <property type="match status" value="1"/>
</dbReference>
<evidence type="ECO:0000313" key="2">
    <source>
        <dbReference type="EMBL" id="SDL78673.1"/>
    </source>
</evidence>
<dbReference type="Gene3D" id="3.40.50.300">
    <property type="entry name" value="P-loop containing nucleotide triphosphate hydrolases"/>
    <property type="match status" value="2"/>
</dbReference>
<dbReference type="InterPro" id="IPR027417">
    <property type="entry name" value="P-loop_NTPase"/>
</dbReference>
<reference evidence="2 3" key="1">
    <citation type="submission" date="2016-10" db="EMBL/GenBank/DDBJ databases">
        <authorList>
            <person name="de Groot N.N."/>
        </authorList>
    </citation>
    <scope>NUCLEOTIDE SEQUENCE [LARGE SCALE GENOMIC DNA]</scope>
    <source>
        <strain evidence="2 3">DSM 797</strain>
    </source>
</reference>
<dbReference type="EMBL" id="FNGW01000003">
    <property type="protein sequence ID" value="SDL78673.1"/>
    <property type="molecule type" value="Genomic_DNA"/>
</dbReference>
<gene>
    <name evidence="2" type="ORF">SAMN04515677_103387</name>
</gene>